<dbReference type="RefSeq" id="WP_348718490.1">
    <property type="nucleotide sequence ID" value="NZ_CAXJIO010000015.1"/>
</dbReference>
<reference evidence="2 3" key="1">
    <citation type="submission" date="2024-05" db="EMBL/GenBank/DDBJ databases">
        <authorList>
            <person name="Duchaud E."/>
        </authorList>
    </citation>
    <scope>NUCLEOTIDE SEQUENCE [LARGE SCALE GENOMIC DNA]</scope>
    <source>
        <strain evidence="2">Ena-SAMPLE-TAB-13-05-2024-13:56:06:370-140308</strain>
    </source>
</reference>
<dbReference type="SUPFAM" id="SSF52540">
    <property type="entry name" value="P-loop containing nucleoside triphosphate hydrolases"/>
    <property type="match status" value="1"/>
</dbReference>
<dbReference type="InterPro" id="IPR003959">
    <property type="entry name" value="ATPase_AAA_core"/>
</dbReference>
<dbReference type="Proteomes" id="UP001497527">
    <property type="component" value="Unassembled WGS sequence"/>
</dbReference>
<dbReference type="Gene3D" id="3.40.50.300">
    <property type="entry name" value="P-loop containing nucleotide triphosphate hydrolases"/>
    <property type="match status" value="1"/>
</dbReference>
<dbReference type="EMBL" id="CAXJIO010000015">
    <property type="protein sequence ID" value="CAL2104214.1"/>
    <property type="molecule type" value="Genomic_DNA"/>
</dbReference>
<evidence type="ECO:0000259" key="1">
    <source>
        <dbReference type="Pfam" id="PF13304"/>
    </source>
</evidence>
<feature type="domain" description="ATPase AAA-type core" evidence="1">
    <location>
        <begin position="282"/>
        <end position="461"/>
    </location>
</feature>
<dbReference type="Pfam" id="PF13304">
    <property type="entry name" value="AAA_21"/>
    <property type="match status" value="1"/>
</dbReference>
<proteinExistence type="predicted"/>
<name>A0ABP1F0Y6_9FLAO</name>
<protein>
    <submittedName>
        <fullName evidence="2">AbiEii toxin of type IV toxin-antitoxin system</fullName>
    </submittedName>
</protein>
<accession>A0ABP1F0Y6</accession>
<dbReference type="InterPro" id="IPR027417">
    <property type="entry name" value="P-loop_NTPase"/>
</dbReference>
<evidence type="ECO:0000313" key="3">
    <source>
        <dbReference type="Proteomes" id="UP001497527"/>
    </source>
</evidence>
<evidence type="ECO:0000313" key="2">
    <source>
        <dbReference type="EMBL" id="CAL2104214.1"/>
    </source>
</evidence>
<organism evidence="2 3">
    <name type="scientific">Tenacibaculum polynesiense</name>
    <dbReference type="NCBI Taxonomy" id="3137857"/>
    <lineage>
        <taxon>Bacteria</taxon>
        <taxon>Pseudomonadati</taxon>
        <taxon>Bacteroidota</taxon>
        <taxon>Flavobacteriia</taxon>
        <taxon>Flavobacteriales</taxon>
        <taxon>Flavobacteriaceae</taxon>
        <taxon>Tenacibaculum</taxon>
    </lineage>
</organism>
<dbReference type="PANTHER" id="PTHR32182">
    <property type="entry name" value="DNA REPLICATION AND REPAIR PROTEIN RECF"/>
    <property type="match status" value="1"/>
</dbReference>
<gene>
    <name evidence="2" type="ORF">T190423A01A_60151</name>
</gene>
<sequence>MNLKLCYIWVSEFRNFKNTGFNFSSSEKFHYDGYTGKLSMEKIEDLPENFFGDSITDVTALIGKNGSGKSNALELVCKLLKGGETSITEDFLIVTQENNQFIGYHSKKEEWVLEFDFPLNLKKYNKIIDPLKIVYFSNVFDERKNNFDRDISDISYNNRFKRGFYNYNIETDFKKQIRFINSPLFKRLNIQTPTKIQIISKVWRSKYINAGLKRYNYIENTLKKFQELYKTRLKDIKSSKKFYYNVVYAFFEETIKILNTISNENNKNEFYLEEFFRETQLYKGESTQSMTNDMLKWMKYISNSLEKNSINNRERKELSSFKKRLQLLFEIEDKLLRVDFEYKTEGSRNRTQEYFLFDYTPKTKEVVVKYIELFEKSKMFDVNWLGVSSGHKAYLNIFSLIYHELKRIKRPNLLLCIDEGDLYLHPQWQIEFFDKLVSVLPEIFKDNIQIILTSHSPFLLSDLPKQNITIISPNKEIQTLNGNELKTETFAGNIYSLYEEPFFLDKQRISLFAKKKIDEIFEELENKNTLILKDNHEVIKRKIELIGDEVIRFHLMKRLEND</sequence>
<comment type="caution">
    <text evidence="2">The sequence shown here is derived from an EMBL/GenBank/DDBJ whole genome shotgun (WGS) entry which is preliminary data.</text>
</comment>
<dbReference type="PANTHER" id="PTHR32182:SF22">
    <property type="entry name" value="ATP-DEPENDENT ENDONUCLEASE, OLD FAMILY-RELATED"/>
    <property type="match status" value="1"/>
</dbReference>
<keyword evidence="3" id="KW-1185">Reference proteome</keyword>